<gene>
    <name evidence="2" type="ORF">KDU71_20405</name>
</gene>
<dbReference type="EMBL" id="JAGTAR010000044">
    <property type="protein sequence ID" value="MBR8537945.1"/>
    <property type="molecule type" value="Genomic_DNA"/>
</dbReference>
<dbReference type="Proteomes" id="UP000679220">
    <property type="component" value="Unassembled WGS sequence"/>
</dbReference>
<comment type="caution">
    <text evidence="2">The sequence shown here is derived from an EMBL/GenBank/DDBJ whole genome shotgun (WGS) entry which is preliminary data.</text>
</comment>
<reference evidence="2" key="1">
    <citation type="journal article" date="2018" name="Int. J. Syst. Evol. Microbiol.">
        <title>Carboxylicivirga sediminis sp. nov., isolated from coastal sediment.</title>
        <authorList>
            <person name="Wang F.Q."/>
            <person name="Ren L.H."/>
            <person name="Zou R.J."/>
            <person name="Sun Y.Z."/>
            <person name="Liu X.J."/>
            <person name="Jiang F."/>
            <person name="Liu L.J."/>
        </authorList>
    </citation>
    <scope>NUCLEOTIDE SEQUENCE</scope>
    <source>
        <strain evidence="2">JR1</strain>
    </source>
</reference>
<feature type="chain" id="PRO_5037221411" evidence="1">
    <location>
        <begin position="27"/>
        <end position="243"/>
    </location>
</feature>
<keyword evidence="3" id="KW-1185">Reference proteome</keyword>
<reference evidence="2" key="2">
    <citation type="submission" date="2021-04" db="EMBL/GenBank/DDBJ databases">
        <authorList>
            <person name="Zhang T."/>
            <person name="Zhang Y."/>
            <person name="Lu D."/>
            <person name="Zuo D."/>
            <person name="Du Z."/>
        </authorList>
    </citation>
    <scope>NUCLEOTIDE SEQUENCE</scope>
    <source>
        <strain evidence="2">JR1</strain>
    </source>
</reference>
<accession>A0A941IZK8</accession>
<evidence type="ECO:0000256" key="1">
    <source>
        <dbReference type="SAM" id="SignalP"/>
    </source>
</evidence>
<dbReference type="AlphaFoldDB" id="A0A941IZK8"/>
<feature type="signal peptide" evidence="1">
    <location>
        <begin position="1"/>
        <end position="26"/>
    </location>
</feature>
<protein>
    <submittedName>
        <fullName evidence="2">Uncharacterized protein</fullName>
    </submittedName>
</protein>
<keyword evidence="1" id="KW-0732">Signal</keyword>
<evidence type="ECO:0000313" key="3">
    <source>
        <dbReference type="Proteomes" id="UP000679220"/>
    </source>
</evidence>
<evidence type="ECO:0000313" key="2">
    <source>
        <dbReference type="EMBL" id="MBR8537945.1"/>
    </source>
</evidence>
<organism evidence="2 3">
    <name type="scientific">Carboxylicivirga sediminis</name>
    <dbReference type="NCBI Taxonomy" id="2006564"/>
    <lineage>
        <taxon>Bacteria</taxon>
        <taxon>Pseudomonadati</taxon>
        <taxon>Bacteroidota</taxon>
        <taxon>Bacteroidia</taxon>
        <taxon>Marinilabiliales</taxon>
        <taxon>Marinilabiliaceae</taxon>
        <taxon>Carboxylicivirga</taxon>
    </lineage>
</organism>
<proteinExistence type="predicted"/>
<sequence>MSKMFKPIHYAVSIAMLLLQLSQVCAQEKPGKAEVYLGGDLTTRFYWRGMSLSASPAFQPYLELNKGMVTLGAWGSYSFAKEPYQEIDVYLSIEHDNKRLTIYDYFSPIDSLDVSHQYFDWSNATTTHAVELIAEWWDIMGSSFSLEAGVFIYGDDKDESNQSYYSAYFEPQYHFLIQDNQMKVFAGFTPVEGLYATKTAFVNVGVTAGRQLRINEQIELPFTLMFAVNPHAESVFMVATVSL</sequence>
<dbReference type="RefSeq" id="WP_212192969.1">
    <property type="nucleotide sequence ID" value="NZ_JAGTAR010000044.1"/>
</dbReference>
<name>A0A941IZK8_9BACT</name>